<keyword evidence="6" id="KW-0067">ATP-binding</keyword>
<feature type="region of interest" description="Disordered" evidence="10">
    <location>
        <begin position="477"/>
        <end position="520"/>
    </location>
</feature>
<name>A0A8H7T095_9FUNG</name>
<reference evidence="12" key="1">
    <citation type="submission" date="2021-01" db="EMBL/GenBank/DDBJ databases">
        <title>Metabolic potential, ecology and presence of endohyphal bacteria is reflected in genomic diversity of Mucoromycotina.</title>
        <authorList>
            <person name="Muszewska A."/>
            <person name="Okrasinska A."/>
            <person name="Steczkiewicz K."/>
            <person name="Drgas O."/>
            <person name="Orlowska M."/>
            <person name="Perlinska-Lenart U."/>
            <person name="Aleksandrzak-Piekarczyk T."/>
            <person name="Szatraj K."/>
            <person name="Zielenkiewicz U."/>
            <person name="Pilsyk S."/>
            <person name="Malc E."/>
            <person name="Mieczkowski P."/>
            <person name="Kruszewska J.S."/>
            <person name="Biernat P."/>
            <person name="Pawlowska J."/>
        </authorList>
    </citation>
    <scope>NUCLEOTIDE SEQUENCE</scope>
    <source>
        <strain evidence="12">WA0000018081</strain>
    </source>
</reference>
<keyword evidence="2" id="KW-0813">Transport</keyword>
<evidence type="ECO:0000313" key="13">
    <source>
        <dbReference type="Proteomes" id="UP000613177"/>
    </source>
</evidence>
<dbReference type="PANTHER" id="PTHR12688:SF0">
    <property type="entry name" value="DYNEIN LIGHT INTERMEDIATE CHAIN"/>
    <property type="match status" value="1"/>
</dbReference>
<organism evidence="12 13">
    <name type="scientific">Thamnidium elegans</name>
    <dbReference type="NCBI Taxonomy" id="101142"/>
    <lineage>
        <taxon>Eukaryota</taxon>
        <taxon>Fungi</taxon>
        <taxon>Fungi incertae sedis</taxon>
        <taxon>Mucoromycota</taxon>
        <taxon>Mucoromycotina</taxon>
        <taxon>Mucoromycetes</taxon>
        <taxon>Mucorales</taxon>
        <taxon>Mucorineae</taxon>
        <taxon>Mucoraceae</taxon>
        <taxon>Thamnidium</taxon>
    </lineage>
</organism>
<protein>
    <recommendedName>
        <fullName evidence="14">Dynein light intermediate chain</fullName>
    </recommendedName>
</protein>
<feature type="compositionally biased region" description="Low complexity" evidence="10">
    <location>
        <begin position="499"/>
        <end position="512"/>
    </location>
</feature>
<keyword evidence="11" id="KW-1133">Transmembrane helix</keyword>
<feature type="transmembrane region" description="Helical" evidence="11">
    <location>
        <begin position="97"/>
        <end position="119"/>
    </location>
</feature>
<keyword evidence="11" id="KW-0812">Transmembrane</keyword>
<evidence type="ECO:0000256" key="8">
    <source>
        <dbReference type="ARBA" id="ARBA00023175"/>
    </source>
</evidence>
<keyword evidence="9" id="KW-0206">Cytoskeleton</keyword>
<keyword evidence="5" id="KW-0547">Nucleotide-binding</keyword>
<dbReference type="InterPro" id="IPR008467">
    <property type="entry name" value="Dynein1_light_intermed_chain"/>
</dbReference>
<gene>
    <name evidence="12" type="ORF">INT48_005577</name>
</gene>
<dbReference type="GO" id="GO:0007018">
    <property type="term" value="P:microtubule-based movement"/>
    <property type="evidence" value="ECO:0007669"/>
    <property type="project" value="InterPro"/>
</dbReference>
<evidence type="ECO:0000256" key="11">
    <source>
        <dbReference type="SAM" id="Phobius"/>
    </source>
</evidence>
<evidence type="ECO:0000256" key="5">
    <source>
        <dbReference type="ARBA" id="ARBA00022741"/>
    </source>
</evidence>
<dbReference type="EMBL" id="JAEPRE010000005">
    <property type="protein sequence ID" value="KAG2237541.1"/>
    <property type="molecule type" value="Genomic_DNA"/>
</dbReference>
<keyword evidence="3" id="KW-0963">Cytoplasm</keyword>
<dbReference type="GO" id="GO:0045504">
    <property type="term" value="F:dynein heavy chain binding"/>
    <property type="evidence" value="ECO:0007669"/>
    <property type="project" value="TreeGrafter"/>
</dbReference>
<evidence type="ECO:0000256" key="3">
    <source>
        <dbReference type="ARBA" id="ARBA00022490"/>
    </source>
</evidence>
<keyword evidence="4" id="KW-0493">Microtubule</keyword>
<evidence type="ECO:0008006" key="14">
    <source>
        <dbReference type="Google" id="ProtNLM"/>
    </source>
</evidence>
<sequence length="589" mass="65160">MPEKDEIWSGILKGVASSKMVPTKNVLILGKSTLVHYLKNDPGPQQVSKFESDDNSPHFSATNNYTQTSTQLNEEKNDLALGYTFVDVKDEENEGTFIQILHFITAINFFFVFCFLAIARLGLYQLALSSPEFLPLLRFAIRSETISDSCVLILIDWTRPWRFLETLERWINVLHHLIDDICKEGIAAETTWSKGKAIVDELREKLEHYLQTYTEPSNNGLTMTASTSSSSIPSTTASNFVPAPVLNTSVDQVVLPLTQGCLTNNLGMPITISDALNTLEQTHDYKDDQFDFIQQTLRCICMKYGAALFYTSTLHPYTYHNLREYILHRVLTTSTKPYPFHIKAQVIERDTVLVPSGWDSWGKIKVLREGFDCENLSDGWDADMDAVIDRQSPGNLGARGIYEDSILNGDSEVQPQHIPTTTICEDEQSFFERHYETLQKTHESNRQGTGADHISRPGLVGPLGVSAAAMDMMRASDNDRHSKGVKNINTLNPLPPISTAPAAAAATSPSSTMNGQTGPSHEVLANFFQSLLSKKASSGGAASPTGTPSLLNGGPGGQPNGRSEEPASYRRPGISRKDVYKELDRMASK</sequence>
<comment type="subcellular location">
    <subcellularLocation>
        <location evidence="1">Cytoplasm</location>
        <location evidence="1">Cytoskeleton</location>
    </subcellularLocation>
</comment>
<keyword evidence="8" id="KW-0505">Motor protein</keyword>
<dbReference type="PANTHER" id="PTHR12688">
    <property type="entry name" value="DYNEIN LIGHT INTERMEDIATE CHAIN"/>
    <property type="match status" value="1"/>
</dbReference>
<proteinExistence type="predicted"/>
<evidence type="ECO:0000256" key="9">
    <source>
        <dbReference type="ARBA" id="ARBA00023212"/>
    </source>
</evidence>
<dbReference type="GO" id="GO:0005524">
    <property type="term" value="F:ATP binding"/>
    <property type="evidence" value="ECO:0007669"/>
    <property type="project" value="UniProtKB-KW"/>
</dbReference>
<evidence type="ECO:0000256" key="7">
    <source>
        <dbReference type="ARBA" id="ARBA00023017"/>
    </source>
</evidence>
<dbReference type="Pfam" id="PF05783">
    <property type="entry name" value="DLIC"/>
    <property type="match status" value="1"/>
</dbReference>
<evidence type="ECO:0000256" key="6">
    <source>
        <dbReference type="ARBA" id="ARBA00022840"/>
    </source>
</evidence>
<feature type="region of interest" description="Disordered" evidence="10">
    <location>
        <begin position="441"/>
        <end position="462"/>
    </location>
</feature>
<dbReference type="GO" id="GO:0005868">
    <property type="term" value="C:cytoplasmic dynein complex"/>
    <property type="evidence" value="ECO:0007669"/>
    <property type="project" value="InterPro"/>
</dbReference>
<evidence type="ECO:0000256" key="4">
    <source>
        <dbReference type="ARBA" id="ARBA00022701"/>
    </source>
</evidence>
<dbReference type="Proteomes" id="UP000613177">
    <property type="component" value="Unassembled WGS sequence"/>
</dbReference>
<dbReference type="GO" id="GO:0005874">
    <property type="term" value="C:microtubule"/>
    <property type="evidence" value="ECO:0007669"/>
    <property type="project" value="UniProtKB-KW"/>
</dbReference>
<dbReference type="InterPro" id="IPR022780">
    <property type="entry name" value="Dynein_light_int_chain"/>
</dbReference>
<feature type="compositionally biased region" description="Low complexity" evidence="10">
    <location>
        <begin position="536"/>
        <end position="552"/>
    </location>
</feature>
<evidence type="ECO:0000256" key="2">
    <source>
        <dbReference type="ARBA" id="ARBA00022448"/>
    </source>
</evidence>
<dbReference type="AlphaFoldDB" id="A0A8H7T095"/>
<evidence type="ECO:0000256" key="10">
    <source>
        <dbReference type="SAM" id="MobiDB-lite"/>
    </source>
</evidence>
<keyword evidence="11" id="KW-0472">Membrane</keyword>
<keyword evidence="13" id="KW-1185">Reference proteome</keyword>
<comment type="caution">
    <text evidence="12">The sequence shown here is derived from an EMBL/GenBank/DDBJ whole genome shotgun (WGS) entry which is preliminary data.</text>
</comment>
<dbReference type="GO" id="GO:0035974">
    <property type="term" value="C:meiotic spindle pole body"/>
    <property type="evidence" value="ECO:0007669"/>
    <property type="project" value="TreeGrafter"/>
</dbReference>
<evidence type="ECO:0000313" key="12">
    <source>
        <dbReference type="EMBL" id="KAG2237541.1"/>
    </source>
</evidence>
<feature type="compositionally biased region" description="Basic and acidic residues" evidence="10">
    <location>
        <begin position="575"/>
        <end position="589"/>
    </location>
</feature>
<feature type="region of interest" description="Disordered" evidence="10">
    <location>
        <begin position="536"/>
        <end position="589"/>
    </location>
</feature>
<keyword evidence="7" id="KW-0243">Dynein</keyword>
<accession>A0A8H7T095</accession>
<dbReference type="GO" id="GO:0000226">
    <property type="term" value="P:microtubule cytoskeleton organization"/>
    <property type="evidence" value="ECO:0007669"/>
    <property type="project" value="TreeGrafter"/>
</dbReference>
<evidence type="ECO:0000256" key="1">
    <source>
        <dbReference type="ARBA" id="ARBA00004245"/>
    </source>
</evidence>